<name>A0A285SK31_9FIRM</name>
<dbReference type="EMBL" id="OBMR01000008">
    <property type="protein sequence ID" value="SOC08025.1"/>
    <property type="molecule type" value="Genomic_DNA"/>
</dbReference>
<dbReference type="Pfam" id="PF13556">
    <property type="entry name" value="HTH_30"/>
    <property type="match status" value="1"/>
</dbReference>
<dbReference type="InterPro" id="IPR051448">
    <property type="entry name" value="CdaR-like_regulators"/>
</dbReference>
<dbReference type="PANTHER" id="PTHR33744">
    <property type="entry name" value="CARBOHYDRATE DIACID REGULATOR"/>
    <property type="match status" value="1"/>
</dbReference>
<dbReference type="Gene3D" id="1.10.10.2840">
    <property type="entry name" value="PucR C-terminal helix-turn-helix domain"/>
    <property type="match status" value="1"/>
</dbReference>
<feature type="domain" description="PucR C-terminal helix-turn-helix" evidence="2">
    <location>
        <begin position="312"/>
        <end position="354"/>
    </location>
</feature>
<evidence type="ECO:0000313" key="4">
    <source>
        <dbReference type="Proteomes" id="UP000219563"/>
    </source>
</evidence>
<evidence type="ECO:0000259" key="2">
    <source>
        <dbReference type="Pfam" id="PF13556"/>
    </source>
</evidence>
<feature type="domain" description="Putative sugar diacid recognition" evidence="1">
    <location>
        <begin position="3"/>
        <end position="132"/>
    </location>
</feature>
<sequence>MISKLLAEKFIEQVTEYTSYNVNIMDEDGVIIASRNSERVGQYHEIAYRIVHGEEDIVDTTTIEQFPNVLPGINMVIEMDGRREGVVGLTGEPEEVRPVAMIVKMAIQSMLRYEKQQEKARLRENRKERFIHMLTEVEYADSQEIRELAEELGYPEERIRIPILAIMDGVNASDFLVHLKKSPYHTLKDVSLALDEKRVIIFKTMPDTVSELFSDYKYIVGEYLSPVLRWMKENDTQAKFYIGSFQDSYARYYYAYRHCRWLQEYIKTEGSSVFFYDHVGEYLHFITPMRDMANMFYIFESKFPEGKIDDFIETVGALIRNNFNFNKAAQELFIHKNTLVYRYNKYKELMDIDPVAKASDRSFLESFYTYLYRKRNKYNI</sequence>
<gene>
    <name evidence="3" type="ORF">SAMN02910411_2393</name>
</gene>
<dbReference type="RefSeq" id="WP_033154319.1">
    <property type="nucleotide sequence ID" value="NZ_OBMR01000008.1"/>
</dbReference>
<evidence type="ECO:0000313" key="3">
    <source>
        <dbReference type="EMBL" id="SOC08025.1"/>
    </source>
</evidence>
<proteinExistence type="predicted"/>
<accession>A0A285SK31</accession>
<dbReference type="PANTHER" id="PTHR33744:SF15">
    <property type="entry name" value="CARBOHYDRATE DIACID REGULATOR"/>
    <property type="match status" value="1"/>
</dbReference>
<organism evidence="3 4">
    <name type="scientific">Pseudobutyrivibrio ruminis DSM 9787</name>
    <dbReference type="NCBI Taxonomy" id="1123011"/>
    <lineage>
        <taxon>Bacteria</taxon>
        <taxon>Bacillati</taxon>
        <taxon>Bacillota</taxon>
        <taxon>Clostridia</taxon>
        <taxon>Lachnospirales</taxon>
        <taxon>Lachnospiraceae</taxon>
        <taxon>Pseudobutyrivibrio</taxon>
    </lineage>
</organism>
<protein>
    <submittedName>
        <fullName evidence="3">Carbohydrate diacid regulator</fullName>
    </submittedName>
</protein>
<dbReference type="InterPro" id="IPR008599">
    <property type="entry name" value="Diacid_rec"/>
</dbReference>
<dbReference type="InterPro" id="IPR025736">
    <property type="entry name" value="PucR_C-HTH_dom"/>
</dbReference>
<dbReference type="Proteomes" id="UP000219563">
    <property type="component" value="Unassembled WGS sequence"/>
</dbReference>
<evidence type="ECO:0000259" key="1">
    <source>
        <dbReference type="Pfam" id="PF05651"/>
    </source>
</evidence>
<dbReference type="InterPro" id="IPR042070">
    <property type="entry name" value="PucR_C-HTH_sf"/>
</dbReference>
<dbReference type="Pfam" id="PF05651">
    <property type="entry name" value="Diacid_rec"/>
    <property type="match status" value="1"/>
</dbReference>
<dbReference type="AlphaFoldDB" id="A0A285SK31"/>
<reference evidence="3 4" key="1">
    <citation type="submission" date="2017-08" db="EMBL/GenBank/DDBJ databases">
        <authorList>
            <person name="de Groot N.N."/>
        </authorList>
    </citation>
    <scope>NUCLEOTIDE SEQUENCE [LARGE SCALE GENOMIC DNA]</scope>
    <source>
        <strain evidence="3 4">DSM 9787</strain>
    </source>
</reference>